<keyword evidence="5" id="KW-0206">Cytoskeleton</keyword>
<evidence type="ECO:0000313" key="7">
    <source>
        <dbReference type="Ensembl" id="ENSOGAP00000020142.1"/>
    </source>
</evidence>
<comment type="similarity">
    <text evidence="2 6">Belongs to the profilin family.</text>
</comment>
<dbReference type="GeneTree" id="ENSGT00940000153664"/>
<dbReference type="GO" id="GO:0005856">
    <property type="term" value="C:cytoskeleton"/>
    <property type="evidence" value="ECO:0007669"/>
    <property type="project" value="UniProtKB-SubCell"/>
</dbReference>
<dbReference type="STRING" id="30611.ENSOGAP00000020142"/>
<organism evidence="7 8">
    <name type="scientific">Otolemur garnettii</name>
    <name type="common">Small-eared galago</name>
    <name type="synonym">Garnett's greater bushbaby</name>
    <dbReference type="NCBI Taxonomy" id="30611"/>
    <lineage>
        <taxon>Eukaryota</taxon>
        <taxon>Metazoa</taxon>
        <taxon>Chordata</taxon>
        <taxon>Craniata</taxon>
        <taxon>Vertebrata</taxon>
        <taxon>Euteleostomi</taxon>
        <taxon>Mammalia</taxon>
        <taxon>Eutheria</taxon>
        <taxon>Euarchontoglires</taxon>
        <taxon>Primates</taxon>
        <taxon>Strepsirrhini</taxon>
        <taxon>Lorisiformes</taxon>
        <taxon>Galagidae</taxon>
        <taxon>Otolemur</taxon>
    </lineage>
</organism>
<dbReference type="GO" id="GO:0005737">
    <property type="term" value="C:cytoplasm"/>
    <property type="evidence" value="ECO:0007669"/>
    <property type="project" value="TreeGrafter"/>
</dbReference>
<dbReference type="GO" id="GO:0003779">
    <property type="term" value="F:actin binding"/>
    <property type="evidence" value="ECO:0007669"/>
    <property type="project" value="UniProtKB-KW"/>
</dbReference>
<dbReference type="EMBL" id="AAQR03141670">
    <property type="status" value="NOT_ANNOTATED_CDS"/>
    <property type="molecule type" value="Genomic_DNA"/>
</dbReference>
<dbReference type="eggNOG" id="KOG1755">
    <property type="taxonomic scope" value="Eukaryota"/>
</dbReference>
<evidence type="ECO:0000256" key="1">
    <source>
        <dbReference type="ARBA" id="ARBA00004245"/>
    </source>
</evidence>
<dbReference type="InterPro" id="IPR048278">
    <property type="entry name" value="PFN"/>
</dbReference>
<dbReference type="PANTHER" id="PTHR13936:SF14">
    <property type="entry name" value="PROFILIN-1"/>
    <property type="match status" value="1"/>
</dbReference>
<dbReference type="InterPro" id="IPR005455">
    <property type="entry name" value="PFN_euk"/>
</dbReference>
<dbReference type="GO" id="GO:0030833">
    <property type="term" value="P:regulation of actin filament polymerization"/>
    <property type="evidence" value="ECO:0007669"/>
    <property type="project" value="TreeGrafter"/>
</dbReference>
<dbReference type="Gene3D" id="3.30.450.30">
    <property type="entry name" value="Dynein light chain 2a, cytoplasmic"/>
    <property type="match status" value="1"/>
</dbReference>
<evidence type="ECO:0000256" key="5">
    <source>
        <dbReference type="ARBA" id="ARBA00023212"/>
    </source>
</evidence>
<evidence type="ECO:0000256" key="2">
    <source>
        <dbReference type="ARBA" id="ARBA00010058"/>
    </source>
</evidence>
<dbReference type="InParanoid" id="H0XVK0"/>
<dbReference type="GO" id="GO:0032233">
    <property type="term" value="P:positive regulation of actin filament bundle assembly"/>
    <property type="evidence" value="ECO:0007669"/>
    <property type="project" value="TreeGrafter"/>
</dbReference>
<keyword evidence="8" id="KW-1185">Reference proteome</keyword>
<dbReference type="HOGENOM" id="CLU_123405_1_0_1"/>
<dbReference type="Proteomes" id="UP000005225">
    <property type="component" value="Unassembled WGS sequence"/>
</dbReference>
<comment type="subcellular location">
    <subcellularLocation>
        <location evidence="1">Cytoplasm</location>
        <location evidence="1">Cytoskeleton</location>
    </subcellularLocation>
</comment>
<keyword evidence="3" id="KW-0963">Cytoplasm</keyword>
<keyword evidence="4 6" id="KW-0009">Actin-binding</keyword>
<accession>H0XVK0</accession>
<reference evidence="7" key="3">
    <citation type="submission" date="2025-09" db="UniProtKB">
        <authorList>
            <consortium name="Ensembl"/>
        </authorList>
    </citation>
    <scope>IDENTIFICATION</scope>
</reference>
<dbReference type="InterPro" id="IPR005454">
    <property type="entry name" value="Profilin1/2/3_vertebrate"/>
</dbReference>
<evidence type="ECO:0000256" key="6">
    <source>
        <dbReference type="RuleBase" id="RU003909"/>
    </source>
</evidence>
<name>H0XVK0_OTOGA</name>
<dbReference type="Ensembl" id="ENSOGAT00000031468.1">
    <property type="protein sequence ID" value="ENSOGAP00000020142.1"/>
    <property type="gene ID" value="ENSOGAG00000027833.1"/>
</dbReference>
<evidence type="ECO:0000256" key="3">
    <source>
        <dbReference type="ARBA" id="ARBA00022490"/>
    </source>
</evidence>
<dbReference type="Pfam" id="PF00235">
    <property type="entry name" value="Profilin"/>
    <property type="match status" value="1"/>
</dbReference>
<dbReference type="PANTHER" id="PTHR13936">
    <property type="entry name" value="PROFILIN"/>
    <property type="match status" value="1"/>
</dbReference>
<protein>
    <recommendedName>
        <fullName evidence="6">Profilin</fullName>
    </recommendedName>
</protein>
<dbReference type="GO" id="GO:0030036">
    <property type="term" value="P:actin cytoskeleton organization"/>
    <property type="evidence" value="ECO:0007669"/>
    <property type="project" value="InterPro"/>
</dbReference>
<dbReference type="PRINTS" id="PR01639">
    <property type="entry name" value="PROFILINMAML"/>
</dbReference>
<dbReference type="InterPro" id="IPR036140">
    <property type="entry name" value="PFN_sf"/>
</dbReference>
<evidence type="ECO:0000313" key="8">
    <source>
        <dbReference type="Proteomes" id="UP000005225"/>
    </source>
</evidence>
<sequence length="136" mass="14475">NCYTNNLIEDGTCQDSASLGSKHSPSVWATVPGNTFDTITPAEGGVLVGKDRSRFLNRLTPGGQQCSVLQNSLLQGREFTTDLHTESTSGAPTFSVTVTMTAKTVVLLMGKEGVRGGSINKKLFTPSPSHTHMSNF</sequence>
<dbReference type="SUPFAM" id="SSF55770">
    <property type="entry name" value="Profilin (actin-binding protein)"/>
    <property type="match status" value="1"/>
</dbReference>
<dbReference type="SMART" id="SM00392">
    <property type="entry name" value="PROF"/>
    <property type="match status" value="1"/>
</dbReference>
<proteinExistence type="inferred from homology"/>
<reference evidence="7" key="2">
    <citation type="submission" date="2025-08" db="UniProtKB">
        <authorList>
            <consortium name="Ensembl"/>
        </authorList>
    </citation>
    <scope>IDENTIFICATION</scope>
</reference>
<evidence type="ECO:0000256" key="4">
    <source>
        <dbReference type="ARBA" id="ARBA00023203"/>
    </source>
</evidence>
<dbReference type="AlphaFoldDB" id="H0XVK0"/>
<reference evidence="8" key="1">
    <citation type="submission" date="2011-03" db="EMBL/GenBank/DDBJ databases">
        <title>Version 3 of the genome sequence of Otolemur garnettii (Bushbaby).</title>
        <authorList>
            <consortium name="The Broad Institute Genome Sequencing Platform"/>
            <person name="Di Palma F."/>
            <person name="Johnson J."/>
            <person name="Lander E.S."/>
            <person name="Lindblad-Toh K."/>
            <person name="Jaffe D.B."/>
            <person name="Gnerre S."/>
            <person name="MacCallum I."/>
            <person name="Przybylski D."/>
            <person name="Ribeiro F.J."/>
            <person name="Burton J.N."/>
            <person name="Walker B.J."/>
            <person name="Sharpe T."/>
            <person name="Hall G."/>
        </authorList>
    </citation>
    <scope>NUCLEOTIDE SEQUENCE [LARGE SCALE GENOMIC DNA]</scope>
</reference>